<keyword evidence="4 7" id="KW-1133">Transmembrane helix</keyword>
<name>A0A6P7JVV0_9TELE</name>
<evidence type="ECO:0000256" key="1">
    <source>
        <dbReference type="ARBA" id="ARBA00004370"/>
    </source>
</evidence>
<evidence type="ECO:0000256" key="3">
    <source>
        <dbReference type="ARBA" id="ARBA00022692"/>
    </source>
</evidence>
<evidence type="ECO:0000256" key="6">
    <source>
        <dbReference type="SAM" id="MobiDB-lite"/>
    </source>
</evidence>
<evidence type="ECO:0000256" key="7">
    <source>
        <dbReference type="SAM" id="Phobius"/>
    </source>
</evidence>
<accession>A0A6P7JVV0</accession>
<dbReference type="InterPro" id="IPR051423">
    <property type="entry name" value="CD225/Dispanin"/>
</dbReference>
<keyword evidence="5 7" id="KW-0472">Membrane</keyword>
<dbReference type="InParanoid" id="A0A6P7JVV0"/>
<evidence type="ECO:0000256" key="5">
    <source>
        <dbReference type="ARBA" id="ARBA00023136"/>
    </source>
</evidence>
<protein>
    <submittedName>
        <fullName evidence="9">Protein SPEC3-like</fullName>
    </submittedName>
</protein>
<dbReference type="GO" id="GO:0016020">
    <property type="term" value="C:membrane"/>
    <property type="evidence" value="ECO:0007669"/>
    <property type="project" value="UniProtKB-SubCell"/>
</dbReference>
<dbReference type="GeneID" id="114448353"/>
<evidence type="ECO:0000256" key="4">
    <source>
        <dbReference type="ARBA" id="ARBA00022989"/>
    </source>
</evidence>
<dbReference type="InterPro" id="IPR007593">
    <property type="entry name" value="CD225/Dispanin_fam"/>
</dbReference>
<feature type="region of interest" description="Disordered" evidence="6">
    <location>
        <begin position="1"/>
        <end position="61"/>
    </location>
</feature>
<dbReference type="RefSeq" id="XP_028281065.1">
    <property type="nucleotide sequence ID" value="XM_028425264.1"/>
</dbReference>
<evidence type="ECO:0000313" key="8">
    <source>
        <dbReference type="Proteomes" id="UP000515145"/>
    </source>
</evidence>
<comment type="similarity">
    <text evidence="2">Belongs to the CD225/Dispanin family.</text>
</comment>
<dbReference type="FunCoup" id="A0A6P7JVV0">
    <property type="interactions" value="1"/>
</dbReference>
<gene>
    <name evidence="9" type="primary">LOC114448353</name>
</gene>
<comment type="subcellular location">
    <subcellularLocation>
        <location evidence="1">Membrane</location>
    </subcellularLocation>
</comment>
<dbReference type="Proteomes" id="UP000515145">
    <property type="component" value="Chromosome 16"/>
</dbReference>
<evidence type="ECO:0000313" key="9">
    <source>
        <dbReference type="RefSeq" id="XP_028281065.1"/>
    </source>
</evidence>
<keyword evidence="3 7" id="KW-0812">Transmembrane</keyword>
<evidence type="ECO:0000256" key="2">
    <source>
        <dbReference type="ARBA" id="ARBA00006843"/>
    </source>
</evidence>
<keyword evidence="8" id="KW-1185">Reference proteome</keyword>
<proteinExistence type="inferred from homology"/>
<sequence>MDPENSTNGPPMGWTDGKSPMDQPAPPPYRPYQGYSQPVPGYQPPLQDFGPPPEYEDAGYGHQLYPPQLNTVTLQPTVFIPQPMANPVKDYVCFSIFTMMCCCLPLGIAALVYSILVS</sequence>
<reference evidence="9" key="1">
    <citation type="submission" date="2025-08" db="UniProtKB">
        <authorList>
            <consortium name="RefSeq"/>
        </authorList>
    </citation>
    <scope>IDENTIFICATION</scope>
</reference>
<dbReference type="AlphaFoldDB" id="A0A6P7JVV0"/>
<organism evidence="8 9">
    <name type="scientific">Parambassis ranga</name>
    <name type="common">Indian glassy fish</name>
    <dbReference type="NCBI Taxonomy" id="210632"/>
    <lineage>
        <taxon>Eukaryota</taxon>
        <taxon>Metazoa</taxon>
        <taxon>Chordata</taxon>
        <taxon>Craniata</taxon>
        <taxon>Vertebrata</taxon>
        <taxon>Euteleostomi</taxon>
        <taxon>Actinopterygii</taxon>
        <taxon>Neopterygii</taxon>
        <taxon>Teleostei</taxon>
        <taxon>Neoteleostei</taxon>
        <taxon>Acanthomorphata</taxon>
        <taxon>Ovalentaria</taxon>
        <taxon>Ambassidae</taxon>
        <taxon>Parambassis</taxon>
    </lineage>
</organism>
<dbReference type="PANTHER" id="PTHR14948">
    <property type="entry name" value="NG5"/>
    <property type="match status" value="1"/>
</dbReference>
<dbReference type="Pfam" id="PF04505">
    <property type="entry name" value="CD225"/>
    <property type="match status" value="1"/>
</dbReference>
<feature type="transmembrane region" description="Helical" evidence="7">
    <location>
        <begin position="91"/>
        <end position="116"/>
    </location>
</feature>
<dbReference type="PANTHER" id="PTHR14948:SF46">
    <property type="entry name" value="DISPANIN SUBFAMILY A MEMBER 2B-LIKE-RELATED"/>
    <property type="match status" value="1"/>
</dbReference>